<evidence type="ECO:0000313" key="3">
    <source>
        <dbReference type="EMBL" id="GLR25527.1"/>
    </source>
</evidence>
<dbReference type="SUPFAM" id="SSF51735">
    <property type="entry name" value="NAD(P)-binding Rossmann-fold domains"/>
    <property type="match status" value="1"/>
</dbReference>
<dbReference type="Proteomes" id="UP001156664">
    <property type="component" value="Unassembled WGS sequence"/>
</dbReference>
<evidence type="ECO:0000256" key="1">
    <source>
        <dbReference type="ARBA" id="ARBA00006484"/>
    </source>
</evidence>
<comment type="similarity">
    <text evidence="1">Belongs to the short-chain dehydrogenases/reductases (SDR) family.</text>
</comment>
<protein>
    <submittedName>
        <fullName evidence="3">Short chain dehydrogenase</fullName>
    </submittedName>
</protein>
<keyword evidence="2" id="KW-0560">Oxidoreductase</keyword>
<dbReference type="NCBIfam" id="NF006597">
    <property type="entry name" value="PRK09134.1"/>
    <property type="match status" value="1"/>
</dbReference>
<reference evidence="4" key="1">
    <citation type="journal article" date="2019" name="Int. J. Syst. Evol. Microbiol.">
        <title>The Global Catalogue of Microorganisms (GCM) 10K type strain sequencing project: providing services to taxonomists for standard genome sequencing and annotation.</title>
        <authorList>
            <consortium name="The Broad Institute Genomics Platform"/>
            <consortium name="The Broad Institute Genome Sequencing Center for Infectious Disease"/>
            <person name="Wu L."/>
            <person name="Ma J."/>
        </authorList>
    </citation>
    <scope>NUCLEOTIDE SEQUENCE [LARGE SCALE GENOMIC DNA]</scope>
    <source>
        <strain evidence="4">NBRC 105857</strain>
    </source>
</reference>
<dbReference type="InterPro" id="IPR002347">
    <property type="entry name" value="SDR_fam"/>
</dbReference>
<dbReference type="PANTHER" id="PTHR43639:SF1">
    <property type="entry name" value="SHORT-CHAIN DEHYDROGENASE_REDUCTASE FAMILY PROTEIN"/>
    <property type="match status" value="1"/>
</dbReference>
<accession>A0ABQ5YN18</accession>
<evidence type="ECO:0000256" key="2">
    <source>
        <dbReference type="ARBA" id="ARBA00023002"/>
    </source>
</evidence>
<dbReference type="PRINTS" id="PR00080">
    <property type="entry name" value="SDRFAMILY"/>
</dbReference>
<dbReference type="Gene3D" id="3.40.50.720">
    <property type="entry name" value="NAD(P)-binding Rossmann-like Domain"/>
    <property type="match status" value="1"/>
</dbReference>
<proteinExistence type="inferred from homology"/>
<comment type="caution">
    <text evidence="3">The sequence shown here is derived from an EMBL/GenBank/DDBJ whole genome shotgun (WGS) entry which is preliminary data.</text>
</comment>
<sequence length="254" mass="27494">MNPGTPRFAVVTGAARRLGRAIALGLARNGWSIVLGYRNSQAEAEQTAAEVRALGVQCVICQADMSQPEDLDKLMRCAIESGPVRCLVNNASLFEFDCGKSIEPESFNRHMATNLLAPLVLTRKLYEHIPDGEQGVVVNLLDQKLDNLNPDFLSYTLAKAGLNTATRLLATELAPRLRVVGVSPGLTLISHLQTQAEFEQAHQISPINRSSQPEDIVSAVCFLVDSPAITGTTLLVDGGQHLVPMARDFSMMNS</sequence>
<dbReference type="PRINTS" id="PR00081">
    <property type="entry name" value="GDHRDH"/>
</dbReference>
<dbReference type="PANTHER" id="PTHR43639">
    <property type="entry name" value="OXIDOREDUCTASE, SHORT-CHAIN DEHYDROGENASE/REDUCTASE FAMILY (AFU_ORTHOLOGUE AFUA_5G02870)"/>
    <property type="match status" value="1"/>
</dbReference>
<dbReference type="Pfam" id="PF13561">
    <property type="entry name" value="adh_short_C2"/>
    <property type="match status" value="1"/>
</dbReference>
<dbReference type="EMBL" id="BSOJ01000006">
    <property type="protein sequence ID" value="GLR25527.1"/>
    <property type="molecule type" value="Genomic_DNA"/>
</dbReference>
<evidence type="ECO:0000313" key="4">
    <source>
        <dbReference type="Proteomes" id="UP001156664"/>
    </source>
</evidence>
<gene>
    <name evidence="3" type="ORF">GCM10007875_06150</name>
</gene>
<dbReference type="InterPro" id="IPR036291">
    <property type="entry name" value="NAD(P)-bd_dom_sf"/>
</dbReference>
<organism evidence="3 4">
    <name type="scientific">Limnobacter litoralis</name>
    <dbReference type="NCBI Taxonomy" id="481366"/>
    <lineage>
        <taxon>Bacteria</taxon>
        <taxon>Pseudomonadati</taxon>
        <taxon>Pseudomonadota</taxon>
        <taxon>Betaproteobacteria</taxon>
        <taxon>Burkholderiales</taxon>
        <taxon>Burkholderiaceae</taxon>
        <taxon>Limnobacter</taxon>
    </lineage>
</organism>
<name>A0ABQ5YN18_9BURK</name>
<dbReference type="RefSeq" id="WP_284279890.1">
    <property type="nucleotide sequence ID" value="NZ_BSOJ01000006.1"/>
</dbReference>
<keyword evidence="4" id="KW-1185">Reference proteome</keyword>